<dbReference type="PANTHER" id="PTHR23289">
    <property type="entry name" value="CYTOCHROME C OXIDASE ASSEMBLY PROTEIN COX15"/>
    <property type="match status" value="1"/>
</dbReference>
<gene>
    <name evidence="13" type="ORF">RclHR1_00970028</name>
</gene>
<keyword evidence="4" id="KW-0479">Metal-binding</keyword>
<keyword evidence="14" id="KW-1185">Reference proteome</keyword>
<evidence type="ECO:0000256" key="2">
    <source>
        <dbReference type="ARBA" id="ARBA00004141"/>
    </source>
</evidence>
<feature type="transmembrane region" description="Helical" evidence="12">
    <location>
        <begin position="419"/>
        <end position="442"/>
    </location>
</feature>
<dbReference type="HAMAP" id="MF_01665">
    <property type="entry name" value="HemeA_synth_type2"/>
    <property type="match status" value="1"/>
</dbReference>
<evidence type="ECO:0000256" key="11">
    <source>
        <dbReference type="ARBA" id="ARBA00048044"/>
    </source>
</evidence>
<keyword evidence="9 12" id="KW-0472">Membrane</keyword>
<name>A0A2Z6SQM6_9GLOM</name>
<sequence length="475" mass="52660">MLPSTQFLTTMFSNKVLCSFSGRSQNIVCLTRKRFCTKITSKNTLYFFTPQYFHTSLSSNFLSPKHGTFSKSFISPVLKNGLSREKSVNLSSYSSILAVNTATKFTKPIVGYWLLGNAGLVFGIVVLGGLTRLTESGLSIVEWKPITGVIPPLNNARWEEEFEKYKQFPEYKVLNYNMTLPEFKYIYFMEWTHRIWGRAIGLAFIVPATYFGFRGYMSKATLNKVIGLAGLLGFQGVLGWYMVKSGLSEESMEMPNAAPRVSHYRLAAHLGSAFLLYAGMLLTGLQVLRDAKIASGTFPETVAKALANPTINIFRRSAIGMTALVFLTSMSGALVAGLDAGLIYNEFPYMGQGIVPPKSELFSRIYAKAGDISLWRNFFDNPTTVQFDHRVLAMTTLSATIALWLYSRKLPLPSQTRLAANYLLGIAGLQVTLGISTLIYMVPIPLASAHQAGSLTLLSTALWLVHTMKRIPIKV</sequence>
<feature type="transmembrane region" description="Helical" evidence="12">
    <location>
        <begin position="323"/>
        <end position="344"/>
    </location>
</feature>
<evidence type="ECO:0000256" key="3">
    <source>
        <dbReference type="ARBA" id="ARBA00022692"/>
    </source>
</evidence>
<feature type="transmembrane region" description="Helical" evidence="12">
    <location>
        <begin position="448"/>
        <end position="465"/>
    </location>
</feature>
<dbReference type="STRING" id="94130.A0A2Z6SQM6"/>
<reference evidence="13 14" key="1">
    <citation type="submission" date="2017-11" db="EMBL/GenBank/DDBJ databases">
        <title>The genome of Rhizophagus clarus HR1 reveals common genetic basis of auxotrophy among arbuscular mycorrhizal fungi.</title>
        <authorList>
            <person name="Kobayashi Y."/>
        </authorList>
    </citation>
    <scope>NUCLEOTIDE SEQUENCE [LARGE SCALE GENOMIC DNA]</scope>
    <source>
        <strain evidence="13 14">HR1</strain>
    </source>
</reference>
<protein>
    <submittedName>
        <fullName evidence="13">Uncharacterized protein</fullName>
    </submittedName>
</protein>
<comment type="cofactor">
    <cofactor evidence="1">
        <name>heme b</name>
        <dbReference type="ChEBI" id="CHEBI:60344"/>
    </cofactor>
</comment>
<feature type="transmembrane region" description="Helical" evidence="12">
    <location>
        <begin position="195"/>
        <end position="213"/>
    </location>
</feature>
<dbReference type="InterPro" id="IPR023754">
    <property type="entry name" value="HemeA_Synthase_type2"/>
</dbReference>
<evidence type="ECO:0000256" key="7">
    <source>
        <dbReference type="ARBA" id="ARBA00023004"/>
    </source>
</evidence>
<keyword evidence="5 12" id="KW-1133">Transmembrane helix</keyword>
<organism evidence="13 14">
    <name type="scientific">Rhizophagus clarus</name>
    <dbReference type="NCBI Taxonomy" id="94130"/>
    <lineage>
        <taxon>Eukaryota</taxon>
        <taxon>Fungi</taxon>
        <taxon>Fungi incertae sedis</taxon>
        <taxon>Mucoromycota</taxon>
        <taxon>Glomeromycotina</taxon>
        <taxon>Glomeromycetes</taxon>
        <taxon>Glomerales</taxon>
        <taxon>Glomeraceae</taxon>
        <taxon>Rhizophagus</taxon>
    </lineage>
</organism>
<comment type="subcellular location">
    <subcellularLocation>
        <location evidence="2">Membrane</location>
        <topology evidence="2">Multi-pass membrane protein</topology>
    </subcellularLocation>
</comment>
<dbReference type="Pfam" id="PF02628">
    <property type="entry name" value="COX15-CtaA"/>
    <property type="match status" value="1"/>
</dbReference>
<dbReference type="EMBL" id="BEXD01004392">
    <property type="protein sequence ID" value="GBC10527.1"/>
    <property type="molecule type" value="Genomic_DNA"/>
</dbReference>
<comment type="pathway">
    <text evidence="10">Porphyrin-containing compound metabolism; heme A biosynthesis; heme A from heme O: step 1/1.</text>
</comment>
<dbReference type="InterPro" id="IPR003780">
    <property type="entry name" value="COX15/CtaA_fam"/>
</dbReference>
<evidence type="ECO:0000256" key="4">
    <source>
        <dbReference type="ARBA" id="ARBA00022723"/>
    </source>
</evidence>
<evidence type="ECO:0000313" key="14">
    <source>
        <dbReference type="Proteomes" id="UP000247702"/>
    </source>
</evidence>
<evidence type="ECO:0000256" key="9">
    <source>
        <dbReference type="ARBA" id="ARBA00023136"/>
    </source>
</evidence>
<evidence type="ECO:0000256" key="1">
    <source>
        <dbReference type="ARBA" id="ARBA00001970"/>
    </source>
</evidence>
<keyword evidence="8" id="KW-0350">Heme biosynthesis</keyword>
<feature type="transmembrane region" description="Helical" evidence="12">
    <location>
        <begin position="389"/>
        <end position="407"/>
    </location>
</feature>
<dbReference type="Proteomes" id="UP000247702">
    <property type="component" value="Unassembled WGS sequence"/>
</dbReference>
<dbReference type="GO" id="GO:0005743">
    <property type="term" value="C:mitochondrial inner membrane"/>
    <property type="evidence" value="ECO:0007669"/>
    <property type="project" value="TreeGrafter"/>
</dbReference>
<evidence type="ECO:0000256" key="5">
    <source>
        <dbReference type="ARBA" id="ARBA00022989"/>
    </source>
</evidence>
<comment type="catalytic activity">
    <reaction evidence="11">
        <text>Fe(II)-heme o + 2 A + H2O = Fe(II)-heme a + 2 AH2</text>
        <dbReference type="Rhea" id="RHEA:63388"/>
        <dbReference type="ChEBI" id="CHEBI:13193"/>
        <dbReference type="ChEBI" id="CHEBI:15377"/>
        <dbReference type="ChEBI" id="CHEBI:17499"/>
        <dbReference type="ChEBI" id="CHEBI:60530"/>
        <dbReference type="ChEBI" id="CHEBI:61715"/>
        <dbReference type="EC" id="1.17.99.9"/>
    </reaction>
    <physiologicalReaction direction="left-to-right" evidence="11">
        <dbReference type="Rhea" id="RHEA:63389"/>
    </physiologicalReaction>
</comment>
<dbReference type="AlphaFoldDB" id="A0A2Z6SQM6"/>
<evidence type="ECO:0000313" key="13">
    <source>
        <dbReference type="EMBL" id="GBC10527.1"/>
    </source>
</evidence>
<feature type="transmembrane region" description="Helical" evidence="12">
    <location>
        <begin position="263"/>
        <end position="285"/>
    </location>
</feature>
<dbReference type="PANTHER" id="PTHR23289:SF2">
    <property type="entry name" value="CYTOCHROME C OXIDASE ASSEMBLY PROTEIN COX15 HOMOLOG"/>
    <property type="match status" value="1"/>
</dbReference>
<dbReference type="GO" id="GO:0046872">
    <property type="term" value="F:metal ion binding"/>
    <property type="evidence" value="ECO:0007669"/>
    <property type="project" value="UniProtKB-KW"/>
</dbReference>
<proteinExistence type="inferred from homology"/>
<dbReference type="GO" id="GO:0006784">
    <property type="term" value="P:heme A biosynthetic process"/>
    <property type="evidence" value="ECO:0007669"/>
    <property type="project" value="InterPro"/>
</dbReference>
<comment type="caution">
    <text evidence="13">The sequence shown here is derived from an EMBL/GenBank/DDBJ whole genome shotgun (WGS) entry which is preliminary data.</text>
</comment>
<evidence type="ECO:0000256" key="12">
    <source>
        <dbReference type="SAM" id="Phobius"/>
    </source>
</evidence>
<keyword evidence="7" id="KW-0408">Iron</keyword>
<dbReference type="GO" id="GO:0016653">
    <property type="term" value="F:oxidoreductase activity, acting on NAD(P)H, heme protein as acceptor"/>
    <property type="evidence" value="ECO:0007669"/>
    <property type="project" value="TreeGrafter"/>
</dbReference>
<accession>A0A2Z6SQM6</accession>
<feature type="transmembrane region" description="Helical" evidence="12">
    <location>
        <begin position="225"/>
        <end position="243"/>
    </location>
</feature>
<keyword evidence="3 12" id="KW-0812">Transmembrane</keyword>
<evidence type="ECO:0000256" key="6">
    <source>
        <dbReference type="ARBA" id="ARBA00023002"/>
    </source>
</evidence>
<evidence type="ECO:0000256" key="8">
    <source>
        <dbReference type="ARBA" id="ARBA00023133"/>
    </source>
</evidence>
<feature type="transmembrane region" description="Helical" evidence="12">
    <location>
        <begin position="110"/>
        <end position="130"/>
    </location>
</feature>
<dbReference type="GO" id="GO:0120547">
    <property type="term" value="F:heme A synthase activity"/>
    <property type="evidence" value="ECO:0007669"/>
    <property type="project" value="UniProtKB-EC"/>
</dbReference>
<evidence type="ECO:0000256" key="10">
    <source>
        <dbReference type="ARBA" id="ARBA00044501"/>
    </source>
</evidence>
<keyword evidence="6" id="KW-0560">Oxidoreductase</keyword>